<dbReference type="SMART" id="SM00256">
    <property type="entry name" value="FBOX"/>
    <property type="match status" value="1"/>
</dbReference>
<dbReference type="OrthoDB" id="5126814at2759"/>
<proteinExistence type="predicted"/>
<dbReference type="Pfam" id="PF12937">
    <property type="entry name" value="F-box-like"/>
    <property type="match status" value="1"/>
</dbReference>
<reference evidence="3" key="1">
    <citation type="journal article" date="2017" name="bioRxiv">
        <title>Conservation of a gene cluster reveals novel cercosporin biosynthetic mechanisms and extends production to the genus Colletotrichum.</title>
        <authorList>
            <person name="de Jonge R."/>
            <person name="Ebert M.K."/>
            <person name="Huitt-Roehl C.R."/>
            <person name="Pal P."/>
            <person name="Suttle J.C."/>
            <person name="Spanner R.E."/>
            <person name="Neubauer J.D."/>
            <person name="Jurick W.M.II."/>
            <person name="Stott K.A."/>
            <person name="Secor G.A."/>
            <person name="Thomma B.P.H.J."/>
            <person name="Van de Peer Y."/>
            <person name="Townsend C.A."/>
            <person name="Bolton M.D."/>
        </authorList>
    </citation>
    <scope>NUCLEOTIDE SEQUENCE [LARGE SCALE GENOMIC DNA]</scope>
    <source>
        <strain evidence="3">CBS538.71</strain>
    </source>
</reference>
<organism evidence="2 3">
    <name type="scientific">Cercospora berteroae</name>
    <dbReference type="NCBI Taxonomy" id="357750"/>
    <lineage>
        <taxon>Eukaryota</taxon>
        <taxon>Fungi</taxon>
        <taxon>Dikarya</taxon>
        <taxon>Ascomycota</taxon>
        <taxon>Pezizomycotina</taxon>
        <taxon>Dothideomycetes</taxon>
        <taxon>Dothideomycetidae</taxon>
        <taxon>Mycosphaerellales</taxon>
        <taxon>Mycosphaerellaceae</taxon>
        <taxon>Cercospora</taxon>
    </lineage>
</organism>
<feature type="domain" description="F-box" evidence="1">
    <location>
        <begin position="15"/>
        <end position="62"/>
    </location>
</feature>
<protein>
    <recommendedName>
        <fullName evidence="1">F-box domain-containing protein</fullName>
    </recommendedName>
</protein>
<comment type="caution">
    <text evidence="2">The sequence shown here is derived from an EMBL/GenBank/DDBJ whole genome shotgun (WGS) entry which is preliminary data.</text>
</comment>
<dbReference type="InterPro" id="IPR036047">
    <property type="entry name" value="F-box-like_dom_sf"/>
</dbReference>
<sequence>MAAELHRTMSVKQTAMAATALPLEIQQQIFNYLDTRSFYSAREVCRYWSYAATASDTLRKQLRKMPVLASEDAQEAEPVDLRSAFNKAARCLMYGISTERAHDTPASLTKGSKMGFPVSPRVIATPDGNTLVTLNGRQISLYDTSSQSPRLKARRSLNDLKETVGSGPWLKVNSNTYNEMALSSNGSLLAIAQERTIQIYDLHADPDSFTVNEYVGSATGHYICGIDFEQNDHLLRVRLSGKGTVVYLGTPAPAGKEEQPADLEHWKSKAGLRHVFLDSSLLLAKAGEIGTSDPTRRVSGVQLLGAFEQGYLFAGQQHGGGESSHYILGHVQTTSAHNFGIMTTQPETVCILARLESFLSSWKYTLEASTEGGLGGWENMPSAHEHHPRFAITTGGCFDFLALAERDKKRIRPAPLTQVFLYRIPAPSQLRSMIAAHKQSYARKADVSDDMDWNVAGTGKPARTFFDVPRIPLCLTTVENDVTDLGFSVIDERTCALSASTKETTRTWRIYER</sequence>
<gene>
    <name evidence="2" type="ORF">CBER1_01178</name>
</gene>
<dbReference type="PROSITE" id="PS50181">
    <property type="entry name" value="FBOX"/>
    <property type="match status" value="1"/>
</dbReference>
<dbReference type="SUPFAM" id="SSF81383">
    <property type="entry name" value="F-box domain"/>
    <property type="match status" value="1"/>
</dbReference>
<evidence type="ECO:0000259" key="1">
    <source>
        <dbReference type="PROSITE" id="PS50181"/>
    </source>
</evidence>
<dbReference type="AlphaFoldDB" id="A0A2S6CIN9"/>
<accession>A0A2S6CIN9</accession>
<name>A0A2S6CIN9_9PEZI</name>
<dbReference type="Proteomes" id="UP000237631">
    <property type="component" value="Unassembled WGS sequence"/>
</dbReference>
<evidence type="ECO:0000313" key="3">
    <source>
        <dbReference type="Proteomes" id="UP000237631"/>
    </source>
</evidence>
<dbReference type="InterPro" id="IPR001810">
    <property type="entry name" value="F-box_dom"/>
</dbReference>
<dbReference type="EMBL" id="PNEN01000366">
    <property type="protein sequence ID" value="PPJ59596.1"/>
    <property type="molecule type" value="Genomic_DNA"/>
</dbReference>
<keyword evidence="3" id="KW-1185">Reference proteome</keyword>
<dbReference type="Gene3D" id="1.20.1280.50">
    <property type="match status" value="1"/>
</dbReference>
<dbReference type="SUPFAM" id="SSF101908">
    <property type="entry name" value="Putative isomerase YbhE"/>
    <property type="match status" value="1"/>
</dbReference>
<dbReference type="CDD" id="cd09917">
    <property type="entry name" value="F-box_SF"/>
    <property type="match status" value="1"/>
</dbReference>
<evidence type="ECO:0000313" key="2">
    <source>
        <dbReference type="EMBL" id="PPJ59596.1"/>
    </source>
</evidence>